<feature type="compositionally biased region" description="Basic residues" evidence="2">
    <location>
        <begin position="884"/>
        <end position="897"/>
    </location>
</feature>
<organism evidence="5 6">
    <name type="scientific">Saccharothrix algeriensis</name>
    <dbReference type="NCBI Taxonomy" id="173560"/>
    <lineage>
        <taxon>Bacteria</taxon>
        <taxon>Bacillati</taxon>
        <taxon>Actinomycetota</taxon>
        <taxon>Actinomycetes</taxon>
        <taxon>Pseudonocardiales</taxon>
        <taxon>Pseudonocardiaceae</taxon>
        <taxon>Saccharothrix</taxon>
    </lineage>
</organism>
<feature type="compositionally biased region" description="Pro residues" evidence="2">
    <location>
        <begin position="815"/>
        <end position="825"/>
    </location>
</feature>
<dbReference type="EMBL" id="CP072788">
    <property type="protein sequence ID" value="QTR03276.1"/>
    <property type="molecule type" value="Genomic_DNA"/>
</dbReference>
<dbReference type="InterPro" id="IPR011659">
    <property type="entry name" value="WD40"/>
</dbReference>
<dbReference type="PROSITE" id="PS51318">
    <property type="entry name" value="TAT"/>
    <property type="match status" value="1"/>
</dbReference>
<dbReference type="InterPro" id="IPR011042">
    <property type="entry name" value="6-blade_b-propeller_TolB-like"/>
</dbReference>
<proteinExistence type="inferred from homology"/>
<evidence type="ECO:0000256" key="3">
    <source>
        <dbReference type="SAM" id="SignalP"/>
    </source>
</evidence>
<dbReference type="InterPro" id="IPR001434">
    <property type="entry name" value="OmcB-like_DUF11"/>
</dbReference>
<feature type="signal peptide" evidence="3">
    <location>
        <begin position="1"/>
        <end position="36"/>
    </location>
</feature>
<protein>
    <submittedName>
        <fullName evidence="5">PD40 domain-containing protein</fullName>
    </submittedName>
</protein>
<dbReference type="Proteomes" id="UP000671828">
    <property type="component" value="Chromosome"/>
</dbReference>
<feature type="compositionally biased region" description="Pro residues" evidence="2">
    <location>
        <begin position="792"/>
        <end position="801"/>
    </location>
</feature>
<feature type="compositionally biased region" description="Basic and acidic residues" evidence="2">
    <location>
        <begin position="945"/>
        <end position="957"/>
    </location>
</feature>
<feature type="region of interest" description="Disordered" evidence="2">
    <location>
        <begin position="595"/>
        <end position="670"/>
    </location>
</feature>
<keyword evidence="3" id="KW-0732">Signal</keyword>
<reference evidence="5" key="1">
    <citation type="submission" date="2021-04" db="EMBL/GenBank/DDBJ databases">
        <title>Saccharothrix algeriensis WGS.</title>
        <authorList>
            <person name="Stuskova K."/>
            <person name="Hakalova E."/>
            <person name="Tebbal A.B."/>
            <person name="Eichmeier A."/>
        </authorList>
    </citation>
    <scope>NUCLEOTIDE SEQUENCE</scope>
    <source>
        <strain evidence="5">NRRL B-24137</strain>
    </source>
</reference>
<dbReference type="Gene3D" id="2.120.10.30">
    <property type="entry name" value="TolB, C-terminal domain"/>
    <property type="match status" value="2"/>
</dbReference>
<dbReference type="Pfam" id="PF01345">
    <property type="entry name" value="DUF11"/>
    <property type="match status" value="1"/>
</dbReference>
<feature type="compositionally biased region" description="Low complexity" evidence="2">
    <location>
        <begin position="861"/>
        <end position="870"/>
    </location>
</feature>
<feature type="domain" description="DUF11" evidence="4">
    <location>
        <begin position="675"/>
        <end position="788"/>
    </location>
</feature>
<evidence type="ECO:0000313" key="6">
    <source>
        <dbReference type="Proteomes" id="UP000671828"/>
    </source>
</evidence>
<gene>
    <name evidence="5" type="ORF">J7S33_30800</name>
</gene>
<feature type="compositionally biased region" description="Basic residues" evidence="2">
    <location>
        <begin position="975"/>
        <end position="993"/>
    </location>
</feature>
<feature type="chain" id="PRO_5035908414" evidence="3">
    <location>
        <begin position="37"/>
        <end position="1049"/>
    </location>
</feature>
<evidence type="ECO:0000313" key="5">
    <source>
        <dbReference type="EMBL" id="QTR03276.1"/>
    </source>
</evidence>
<name>A0A8T8HXP8_9PSEU</name>
<comment type="similarity">
    <text evidence="1">Belongs to the TolB family.</text>
</comment>
<feature type="compositionally biased region" description="Basic residues" evidence="2">
    <location>
        <begin position="802"/>
        <end position="814"/>
    </location>
</feature>
<evidence type="ECO:0000256" key="2">
    <source>
        <dbReference type="SAM" id="MobiDB-lite"/>
    </source>
</evidence>
<dbReference type="PANTHER" id="PTHR36842">
    <property type="entry name" value="PROTEIN TOLB HOMOLOG"/>
    <property type="match status" value="1"/>
</dbReference>
<dbReference type="SUPFAM" id="SSF69304">
    <property type="entry name" value="Tricorn protease N-terminal domain"/>
    <property type="match status" value="1"/>
</dbReference>
<feature type="compositionally biased region" description="Low complexity" evidence="2">
    <location>
        <begin position="958"/>
        <end position="972"/>
    </location>
</feature>
<feature type="compositionally biased region" description="Basic and acidic residues" evidence="2">
    <location>
        <begin position="634"/>
        <end position="646"/>
    </location>
</feature>
<feature type="compositionally biased region" description="Basic and acidic residues" evidence="2">
    <location>
        <begin position="909"/>
        <end position="923"/>
    </location>
</feature>
<feature type="region of interest" description="Disordered" evidence="2">
    <location>
        <begin position="489"/>
        <end position="509"/>
    </location>
</feature>
<feature type="compositionally biased region" description="Gly residues" evidence="2">
    <location>
        <begin position="871"/>
        <end position="883"/>
    </location>
</feature>
<evidence type="ECO:0000256" key="1">
    <source>
        <dbReference type="ARBA" id="ARBA00009820"/>
    </source>
</evidence>
<feature type="compositionally biased region" description="Basic and acidic residues" evidence="2">
    <location>
        <begin position="656"/>
        <end position="667"/>
    </location>
</feature>
<dbReference type="Pfam" id="PF07676">
    <property type="entry name" value="PD40"/>
    <property type="match status" value="2"/>
</dbReference>
<sequence>MSNRARRRAVAATTAVAALCGVVAAVRATTPAPALAQQGDPPAVGRIAFAGTGHRGIGVVADPVPDPPADRPAVSEPLAGPGPAHFDDHVSARGDLVVFTSLRDERRPQVYLRAADGSVRRLTTGRDAGHPQLSPDLRTVVFDSAEDGQRDLWVVGVDGSGARRLTDGPADETWPTFSPDGAQVAFSADRDGEPELYRQPVAGGAAVRLTDEPSGAAVEPAWNPRDGRIAYTLDRGPAAPAQLRVLDGAGLGVPVLGGDQAGWRGRWPAWKPDGSGLLFLSQDQTCSCPADPEVTKVYQVDTGYGLPVTAPPGLLLAEDRHVSSPAWSGAGAPALLVSRTTAATRSTATLQDVRPDGVDPRDLGVAVLREDPGSVEDPNLLFYPREGYDPWTQRQSYSPDGRRIAVTRFEELEGRRVQRLWLVDADGGDPRRVPVADRAAEDWEFDPAWSPDGRFIAFARRSPGGVPGRGGPSRIAVVEVATGAVVGNLRPPPEVAEREDTQPAWSPDGATLAFTRGVISDPGTPGEVRDNHIWTARAGTLDRQRDLSAAVCGSDCRVTDDSAAFRPDGAAVVFNREFDGLVEVSLRDDRCRVLQPRGQGGCSTPLTAPPTGPFQPRDAAHSPDGDRIAVTARRQGDARSPEELVVHDPAGGGLDRITRDLPGRQKEPTWQPSVDLAVQAPPTVPDLDSGGSTTTTVTVLNRGPATSPGTALTAAVPEGVRVDVLRPDRGSCDAATPRCDLGALEGGASVRVEVVLVGLTPGRRRVTWSVTGGVLDVRPSDNSAQTQVRRCAPPPRAPGGPRPRRPRHPRRRPPAPRPRPPAPRRPPPRRDRRRAAEPVLRGRARDRELHGAQRGRRAGHRPAPGLRAARGGAGGGAATGVHGGRLRAARPHPRRCAGRAGGLRAGRAPGDHRARRPADLRDGRRPRRQHRHRAHAGAAAAHRGRAADRRARLRDLRAGPGLPARRAGAADVVARHHRGGGAHDPARRRRVRRAAAGPGQGPDRAAHHHRDRARFPAGHHAVPRGARFDRAARHGAAQVRTDPRTRRQS</sequence>
<feature type="region of interest" description="Disordered" evidence="2">
    <location>
        <begin position="774"/>
        <end position="1049"/>
    </location>
</feature>
<dbReference type="SUPFAM" id="SSF82171">
    <property type="entry name" value="DPP6 N-terminal domain-like"/>
    <property type="match status" value="1"/>
</dbReference>
<feature type="compositionally biased region" description="Basic residues" evidence="2">
    <location>
        <begin position="924"/>
        <end position="935"/>
    </location>
</feature>
<feature type="compositionally biased region" description="Basic and acidic residues" evidence="2">
    <location>
        <begin position="618"/>
        <end position="627"/>
    </location>
</feature>
<dbReference type="InterPro" id="IPR006311">
    <property type="entry name" value="TAT_signal"/>
</dbReference>
<accession>A0A8T8HXP8</accession>
<dbReference type="AlphaFoldDB" id="A0A8T8HXP8"/>
<dbReference type="PANTHER" id="PTHR36842:SF1">
    <property type="entry name" value="PROTEIN TOLB"/>
    <property type="match status" value="1"/>
</dbReference>
<evidence type="ECO:0000259" key="4">
    <source>
        <dbReference type="Pfam" id="PF01345"/>
    </source>
</evidence>
<feature type="compositionally biased region" description="Low complexity" evidence="2">
    <location>
        <begin position="994"/>
        <end position="1003"/>
    </location>
</feature>
<dbReference type="Pfam" id="PF26549">
    <property type="entry name" value="Tricorn_N"/>
    <property type="match status" value="1"/>
</dbReference>